<evidence type="ECO:0000313" key="11">
    <source>
        <dbReference type="EMBL" id="OYQ20993.1"/>
    </source>
</evidence>
<dbReference type="GO" id="GO:0046872">
    <property type="term" value="F:metal ion binding"/>
    <property type="evidence" value="ECO:0007669"/>
    <property type="project" value="UniProtKB-KW"/>
</dbReference>
<evidence type="ECO:0000256" key="8">
    <source>
        <dbReference type="ARBA" id="ARBA00022842"/>
    </source>
</evidence>
<proteinExistence type="inferred from homology"/>
<evidence type="ECO:0000256" key="6">
    <source>
        <dbReference type="ARBA" id="ARBA00022741"/>
    </source>
</evidence>
<comment type="cofactor">
    <cofactor evidence="1">
        <name>Mg(2+)</name>
        <dbReference type="ChEBI" id="CHEBI:18420"/>
    </cofactor>
</comment>
<organism evidence="11 12">
    <name type="scientific">Elstera cyanobacteriorum</name>
    <dbReference type="NCBI Taxonomy" id="2022747"/>
    <lineage>
        <taxon>Bacteria</taxon>
        <taxon>Pseudomonadati</taxon>
        <taxon>Pseudomonadota</taxon>
        <taxon>Alphaproteobacteria</taxon>
        <taxon>Rhodospirillales</taxon>
        <taxon>Rhodospirillaceae</taxon>
        <taxon>Elstera</taxon>
    </lineage>
</organism>
<keyword evidence="2" id="KW-1277">Toxin-antitoxin system</keyword>
<accession>A0A255XVP5</accession>
<dbReference type="SUPFAM" id="SSF81301">
    <property type="entry name" value="Nucleotidyltransferase"/>
    <property type="match status" value="1"/>
</dbReference>
<evidence type="ECO:0000256" key="5">
    <source>
        <dbReference type="ARBA" id="ARBA00022723"/>
    </source>
</evidence>
<dbReference type="OrthoDB" id="9809323at2"/>
<reference evidence="11 12" key="1">
    <citation type="submission" date="2017-07" db="EMBL/GenBank/DDBJ databases">
        <title>Elstera cyanobacteriorum sp. nov., a novel bacterium isolated from cyanobacterial aggregates in a eutrophic lake.</title>
        <authorList>
            <person name="Cai H."/>
        </authorList>
    </citation>
    <scope>NUCLEOTIDE SEQUENCE [LARGE SCALE GENOMIC DNA]</scope>
    <source>
        <strain evidence="11 12">TH019</strain>
    </source>
</reference>
<dbReference type="PANTHER" id="PTHR33571">
    <property type="entry name" value="SSL8005 PROTEIN"/>
    <property type="match status" value="1"/>
</dbReference>
<dbReference type="PANTHER" id="PTHR33571:SF12">
    <property type="entry name" value="BSL3053 PROTEIN"/>
    <property type="match status" value="1"/>
</dbReference>
<dbReference type="Gene3D" id="3.30.460.10">
    <property type="entry name" value="Beta Polymerase, domain 2"/>
    <property type="match status" value="1"/>
</dbReference>
<sequence length="96" mass="10621">MKPSIALTLHRSSIRAAAERFRLDNPRVFGSALLGKDTETSDLDILVDPRPGTTLFDIGGYQEELERLLGVRVDVLTPGGLPPKWRDVIVRDAKPI</sequence>
<keyword evidence="3 11" id="KW-0808">Transferase</keyword>
<dbReference type="InterPro" id="IPR002934">
    <property type="entry name" value="Polymerase_NTP_transf_dom"/>
</dbReference>
<keyword evidence="12" id="KW-1185">Reference proteome</keyword>
<evidence type="ECO:0000256" key="9">
    <source>
        <dbReference type="ARBA" id="ARBA00038276"/>
    </source>
</evidence>
<dbReference type="AlphaFoldDB" id="A0A255XVP5"/>
<protein>
    <submittedName>
        <fullName evidence="11">Nucleotidyltransferase</fullName>
    </submittedName>
</protein>
<gene>
    <name evidence="11" type="ORF">CHR90_03420</name>
</gene>
<name>A0A255XVP5_9PROT</name>
<evidence type="ECO:0000256" key="3">
    <source>
        <dbReference type="ARBA" id="ARBA00022679"/>
    </source>
</evidence>
<dbReference type="Pfam" id="PF01909">
    <property type="entry name" value="NTP_transf_2"/>
    <property type="match status" value="1"/>
</dbReference>
<dbReference type="GO" id="GO:0005524">
    <property type="term" value="F:ATP binding"/>
    <property type="evidence" value="ECO:0007669"/>
    <property type="project" value="UniProtKB-KW"/>
</dbReference>
<dbReference type="RefSeq" id="WP_094407575.1">
    <property type="nucleotide sequence ID" value="NZ_BMJZ01000007.1"/>
</dbReference>
<comment type="caution">
    <text evidence="11">The sequence shown here is derived from an EMBL/GenBank/DDBJ whole genome shotgun (WGS) entry which is preliminary data.</text>
</comment>
<keyword evidence="7" id="KW-0067">ATP-binding</keyword>
<evidence type="ECO:0000256" key="1">
    <source>
        <dbReference type="ARBA" id="ARBA00001946"/>
    </source>
</evidence>
<dbReference type="InterPro" id="IPR052038">
    <property type="entry name" value="Type-VII_TA_antitoxin"/>
</dbReference>
<feature type="domain" description="Polymerase nucleotidyl transferase" evidence="10">
    <location>
        <begin position="27"/>
        <end position="86"/>
    </location>
</feature>
<keyword evidence="4" id="KW-0548">Nucleotidyltransferase</keyword>
<keyword evidence="5" id="KW-0479">Metal-binding</keyword>
<dbReference type="EMBL" id="NOXS01000025">
    <property type="protein sequence ID" value="OYQ20993.1"/>
    <property type="molecule type" value="Genomic_DNA"/>
</dbReference>
<dbReference type="CDD" id="cd05403">
    <property type="entry name" value="NT_KNTase_like"/>
    <property type="match status" value="1"/>
</dbReference>
<keyword evidence="8" id="KW-0460">Magnesium</keyword>
<comment type="similarity">
    <text evidence="9">Belongs to the MntA antitoxin family.</text>
</comment>
<dbReference type="InterPro" id="IPR043519">
    <property type="entry name" value="NT_sf"/>
</dbReference>
<evidence type="ECO:0000256" key="2">
    <source>
        <dbReference type="ARBA" id="ARBA00022649"/>
    </source>
</evidence>
<evidence type="ECO:0000313" key="12">
    <source>
        <dbReference type="Proteomes" id="UP000216361"/>
    </source>
</evidence>
<dbReference type="Proteomes" id="UP000216361">
    <property type="component" value="Unassembled WGS sequence"/>
</dbReference>
<keyword evidence="6" id="KW-0547">Nucleotide-binding</keyword>
<dbReference type="GO" id="GO:0016779">
    <property type="term" value="F:nucleotidyltransferase activity"/>
    <property type="evidence" value="ECO:0007669"/>
    <property type="project" value="UniProtKB-KW"/>
</dbReference>
<evidence type="ECO:0000256" key="4">
    <source>
        <dbReference type="ARBA" id="ARBA00022695"/>
    </source>
</evidence>
<evidence type="ECO:0000256" key="7">
    <source>
        <dbReference type="ARBA" id="ARBA00022840"/>
    </source>
</evidence>
<evidence type="ECO:0000259" key="10">
    <source>
        <dbReference type="Pfam" id="PF01909"/>
    </source>
</evidence>